<dbReference type="InterPro" id="IPR003439">
    <property type="entry name" value="ABC_transporter-like_ATP-bd"/>
</dbReference>
<evidence type="ECO:0000256" key="4">
    <source>
        <dbReference type="ARBA" id="ARBA00022840"/>
    </source>
</evidence>
<dbReference type="GO" id="GO:0055052">
    <property type="term" value="C:ATP-binding cassette (ABC) transporter complex, substrate-binding subunit-containing"/>
    <property type="evidence" value="ECO:0007669"/>
    <property type="project" value="TreeGrafter"/>
</dbReference>
<gene>
    <name evidence="7" type="ORF">CSA56_17125</name>
</gene>
<accession>A0A2G6K842</accession>
<dbReference type="PANTHER" id="PTHR43875">
    <property type="entry name" value="MALTODEXTRIN IMPORT ATP-BINDING PROTEIN MSMX"/>
    <property type="match status" value="1"/>
</dbReference>
<comment type="caution">
    <text evidence="7">The sequence shown here is derived from an EMBL/GenBank/DDBJ whole genome shotgun (WGS) entry which is preliminary data.</text>
</comment>
<keyword evidence="2" id="KW-1003">Cell membrane</keyword>
<dbReference type="InterPro" id="IPR003593">
    <property type="entry name" value="AAA+_ATPase"/>
</dbReference>
<evidence type="ECO:0000256" key="2">
    <source>
        <dbReference type="ARBA" id="ARBA00022475"/>
    </source>
</evidence>
<protein>
    <submittedName>
        <fullName evidence="7">Sugar ABC transporter ATP-binding protein</fullName>
    </submittedName>
</protein>
<keyword evidence="5" id="KW-0472">Membrane</keyword>
<evidence type="ECO:0000313" key="7">
    <source>
        <dbReference type="EMBL" id="PIE31866.1"/>
    </source>
</evidence>
<keyword evidence="1" id="KW-0813">Transport</keyword>
<dbReference type="GO" id="GO:0016887">
    <property type="term" value="F:ATP hydrolysis activity"/>
    <property type="evidence" value="ECO:0007669"/>
    <property type="project" value="InterPro"/>
</dbReference>
<dbReference type="Proteomes" id="UP000230821">
    <property type="component" value="Unassembled WGS sequence"/>
</dbReference>
<dbReference type="EMBL" id="PDSK01000126">
    <property type="protein sequence ID" value="PIE31866.1"/>
    <property type="molecule type" value="Genomic_DNA"/>
</dbReference>
<dbReference type="Gene3D" id="2.40.50.140">
    <property type="entry name" value="Nucleic acid-binding proteins"/>
    <property type="match status" value="1"/>
</dbReference>
<dbReference type="AlphaFoldDB" id="A0A2G6K842"/>
<keyword evidence="4 7" id="KW-0067">ATP-binding</keyword>
<keyword evidence="3" id="KW-0547">Nucleotide-binding</keyword>
<organism evidence="7 8">
    <name type="scientific">candidate division KSB3 bacterium</name>
    <dbReference type="NCBI Taxonomy" id="2044937"/>
    <lineage>
        <taxon>Bacteria</taxon>
        <taxon>candidate division KSB3</taxon>
    </lineage>
</organism>
<dbReference type="InterPro" id="IPR047641">
    <property type="entry name" value="ABC_transpr_MalK/UgpC-like"/>
</dbReference>
<evidence type="ECO:0000256" key="1">
    <source>
        <dbReference type="ARBA" id="ARBA00022448"/>
    </source>
</evidence>
<dbReference type="Gene3D" id="3.40.50.300">
    <property type="entry name" value="P-loop containing nucleotide triphosphate hydrolases"/>
    <property type="match status" value="1"/>
</dbReference>
<dbReference type="CDD" id="cd03259">
    <property type="entry name" value="ABC_Carb_Solutes_like"/>
    <property type="match status" value="1"/>
</dbReference>
<dbReference type="GO" id="GO:0005524">
    <property type="term" value="F:ATP binding"/>
    <property type="evidence" value="ECO:0007669"/>
    <property type="project" value="UniProtKB-KW"/>
</dbReference>
<reference evidence="7 8" key="1">
    <citation type="submission" date="2017-10" db="EMBL/GenBank/DDBJ databases">
        <title>Novel microbial diversity and functional potential in the marine mammal oral microbiome.</title>
        <authorList>
            <person name="Dudek N.K."/>
            <person name="Sun C.L."/>
            <person name="Burstein D."/>
            <person name="Kantor R.S."/>
            <person name="Aliaga Goltsman D.S."/>
            <person name="Bik E.M."/>
            <person name="Thomas B.C."/>
            <person name="Banfield J.F."/>
            <person name="Relman D.A."/>
        </authorList>
    </citation>
    <scope>NUCLEOTIDE SEQUENCE [LARGE SCALE GENOMIC DNA]</scope>
    <source>
        <strain evidence="7">DOLJORAL78_47_16</strain>
    </source>
</reference>
<dbReference type="SMART" id="SM00382">
    <property type="entry name" value="AAA"/>
    <property type="match status" value="1"/>
</dbReference>
<dbReference type="Gene3D" id="2.40.50.100">
    <property type="match status" value="1"/>
</dbReference>
<dbReference type="GO" id="GO:0015408">
    <property type="term" value="F:ABC-type ferric iron transporter activity"/>
    <property type="evidence" value="ECO:0007669"/>
    <property type="project" value="InterPro"/>
</dbReference>
<dbReference type="SUPFAM" id="SSF52540">
    <property type="entry name" value="P-loop containing nucleoside triphosphate hydrolases"/>
    <property type="match status" value="1"/>
</dbReference>
<evidence type="ECO:0000256" key="3">
    <source>
        <dbReference type="ARBA" id="ARBA00022741"/>
    </source>
</evidence>
<evidence type="ECO:0000259" key="6">
    <source>
        <dbReference type="PROSITE" id="PS50893"/>
    </source>
</evidence>
<dbReference type="InterPro" id="IPR027417">
    <property type="entry name" value="P-loop_NTPase"/>
</dbReference>
<dbReference type="InterPro" id="IPR015853">
    <property type="entry name" value="ABC_transpr_FbpC"/>
</dbReference>
<dbReference type="InterPro" id="IPR012340">
    <property type="entry name" value="NA-bd_OB-fold"/>
</dbReference>
<dbReference type="InterPro" id="IPR008995">
    <property type="entry name" value="Mo/tungstate-bd_C_term_dom"/>
</dbReference>
<dbReference type="PANTHER" id="PTHR43875:SF1">
    <property type="entry name" value="OSMOPROTECTIVE COMPOUNDS UPTAKE ATP-BINDING PROTEIN GGTA"/>
    <property type="match status" value="1"/>
</dbReference>
<dbReference type="PROSITE" id="PS50893">
    <property type="entry name" value="ABC_TRANSPORTER_2"/>
    <property type="match status" value="1"/>
</dbReference>
<feature type="domain" description="ABC transporter" evidence="6">
    <location>
        <begin position="4"/>
        <end position="235"/>
    </location>
</feature>
<evidence type="ECO:0000313" key="8">
    <source>
        <dbReference type="Proteomes" id="UP000230821"/>
    </source>
</evidence>
<sequence>MAEIRLENLRKEFKDLVAVQDVTITFPTSTVTGLLGPSGCGKTTMMRIIAGLETPSAGDVYFDNERVTDLPPRKRNIGMVFQYPVAYKGISVRRNIELPLLEDKTLSATDRKKRIDDVVEILDLQDSVHKDTSQLDMGTRQKVAVARAVARQPRIILFDEPITNVDIETKVQLKQALKRLSRQHNQTIIYVTHDQTEAMTLADQIALMEEGAIVQRDEPRQLYNYPNAVFGGWFLGNPGMNFFEHCVKADNGSLRLASSLFPSPLRISDIQGVSGSISQATIGIRPEKIRIVQEKTPRAVQGQLLRKFIVVGGQYLLTIKVGEHIVKVKAAPELGARLQDEVWLECPLDWTMVFGPDKQRIEAKLSL</sequence>
<evidence type="ECO:0000256" key="5">
    <source>
        <dbReference type="ARBA" id="ARBA00023136"/>
    </source>
</evidence>
<dbReference type="SUPFAM" id="SSF50331">
    <property type="entry name" value="MOP-like"/>
    <property type="match status" value="1"/>
</dbReference>
<name>A0A2G6K842_9BACT</name>
<proteinExistence type="predicted"/>
<dbReference type="Pfam" id="PF00005">
    <property type="entry name" value="ABC_tran"/>
    <property type="match status" value="1"/>
</dbReference>